<accession>A0ABY0WIZ0</accession>
<name>A0ABY0WIZ0_9PSED</name>
<organism evidence="1 2">
    <name type="scientific">Pseudomonas brenneri</name>
    <dbReference type="NCBI Taxonomy" id="129817"/>
    <lineage>
        <taxon>Bacteria</taxon>
        <taxon>Pseudomonadati</taxon>
        <taxon>Pseudomonadota</taxon>
        <taxon>Gammaproteobacteria</taxon>
        <taxon>Pseudomonadales</taxon>
        <taxon>Pseudomonadaceae</taxon>
        <taxon>Pseudomonas</taxon>
    </lineage>
</organism>
<dbReference type="Proteomes" id="UP000199620">
    <property type="component" value="Chromosome I"/>
</dbReference>
<dbReference type="EMBL" id="LT629800">
    <property type="protein sequence ID" value="SDV04970.1"/>
    <property type="molecule type" value="Genomic_DNA"/>
</dbReference>
<proteinExistence type="predicted"/>
<reference evidence="1 2" key="1">
    <citation type="submission" date="2016-10" db="EMBL/GenBank/DDBJ databases">
        <authorList>
            <person name="Varghese N."/>
            <person name="Submissions S."/>
        </authorList>
    </citation>
    <scope>NUCLEOTIDE SEQUENCE [LARGE SCALE GENOMIC DNA]</scope>
    <source>
        <strain evidence="1 2">BS2771</strain>
    </source>
</reference>
<gene>
    <name evidence="1" type="ORF">SAMN04490181_3655</name>
</gene>
<keyword evidence="2" id="KW-1185">Reference proteome</keyword>
<evidence type="ECO:0000313" key="2">
    <source>
        <dbReference type="Proteomes" id="UP000199620"/>
    </source>
</evidence>
<evidence type="ECO:0000313" key="1">
    <source>
        <dbReference type="EMBL" id="SDV04970.1"/>
    </source>
</evidence>
<sequence length="49" mass="5662">MNTRLLDTRISIPPNKNCIGSILKKMSIFINRNNNYPTIHCIFKFPLGI</sequence>
<protein>
    <submittedName>
        <fullName evidence="1">Uncharacterized protein</fullName>
    </submittedName>
</protein>